<dbReference type="EMBL" id="CAIF01000076">
    <property type="protein sequence ID" value="CCH43392.1"/>
    <property type="molecule type" value="Genomic_DNA"/>
</dbReference>
<feature type="transmembrane region" description="Helical" evidence="1">
    <location>
        <begin position="370"/>
        <end position="394"/>
    </location>
</feature>
<feature type="transmembrane region" description="Helical" evidence="1">
    <location>
        <begin position="153"/>
        <end position="174"/>
    </location>
</feature>
<accession>K0KMG2</accession>
<feature type="transmembrane region" description="Helical" evidence="1">
    <location>
        <begin position="186"/>
        <end position="207"/>
    </location>
</feature>
<feature type="transmembrane region" description="Helical" evidence="1">
    <location>
        <begin position="58"/>
        <end position="78"/>
    </location>
</feature>
<gene>
    <name evidence="2" type="ORF">BN7_2940</name>
</gene>
<keyword evidence="1" id="KW-1133">Transmembrane helix</keyword>
<protein>
    <submittedName>
        <fullName evidence="2">Membrane protein</fullName>
    </submittedName>
</protein>
<feature type="transmembrane region" description="Helical" evidence="1">
    <location>
        <begin position="280"/>
        <end position="297"/>
    </location>
</feature>
<organism evidence="2 3">
    <name type="scientific">Wickerhamomyces ciferrii (strain ATCC 14091 / BCRC 22168 / CBS 111 / JCM 3599 / NBRC 0793 / NRRL Y-1031 F-60-10)</name>
    <name type="common">Yeast</name>
    <name type="synonym">Pichia ciferrii</name>
    <dbReference type="NCBI Taxonomy" id="1206466"/>
    <lineage>
        <taxon>Eukaryota</taxon>
        <taxon>Fungi</taxon>
        <taxon>Dikarya</taxon>
        <taxon>Ascomycota</taxon>
        <taxon>Saccharomycotina</taxon>
        <taxon>Saccharomycetes</taxon>
        <taxon>Phaffomycetales</taxon>
        <taxon>Wickerhamomycetaceae</taxon>
        <taxon>Wickerhamomyces</taxon>
    </lineage>
</organism>
<keyword evidence="3" id="KW-1185">Reference proteome</keyword>
<dbReference type="InParanoid" id="K0KMG2"/>
<dbReference type="InterPro" id="IPR036259">
    <property type="entry name" value="MFS_trans_sf"/>
</dbReference>
<sequence>MFSINLKISKTKSITQIEDQTNQLLDLIEDLSSESTRDNKKVSDVQDWDGSWLGFLKFAYIIPGIGISYGIISQFALILDNLNKLSSLSKTSSPKWNYWIFITYIWTTFASTILVGDYLDLCSVWQPIKLSCGLFLLSAYSTCFTHNYSVFLIFIGIILGFATGLMLMCCLVALSRHVQYQKTNRSTCFIALSITIFSSFIGMQLSVNLKSSKSSLQQTLYSICWFVFCTMIFILILCYKAIFSRNYPCDEGNSQVNVNGHVSKTKSSVPRRKYIRNYPFYLHSVSIGIGFALSLIVKENLFDFLRLNNIYKSYSTISEILIYLWGNLVVLSFTSSDLERKHDVFMMRTVLHSLSFLFWLPLIFTRSPGIIFFCSLWGSVPLFNIFYTSFILTYTRCPIIKSFGKYLSETLFFASFPMAIVLIIDNHFIKKSGLNGSRFIWTVLVLNILIIICNLIVMNSDYKIANYKLETIYNFLQKLLGKKGLSLKVNDVGKLQIILKEEKTSLNKDKKITNIDIKNKNT</sequence>
<evidence type="ECO:0000313" key="3">
    <source>
        <dbReference type="Proteomes" id="UP000009328"/>
    </source>
</evidence>
<feature type="transmembrane region" description="Helical" evidence="1">
    <location>
        <begin position="345"/>
        <end position="364"/>
    </location>
</feature>
<comment type="caution">
    <text evidence="2">The sequence shown here is derived from an EMBL/GenBank/DDBJ whole genome shotgun (WGS) entry which is preliminary data.</text>
</comment>
<proteinExistence type="predicted"/>
<feature type="transmembrane region" description="Helical" evidence="1">
    <location>
        <begin position="317"/>
        <end position="333"/>
    </location>
</feature>
<name>K0KMG2_WICCF</name>
<keyword evidence="1" id="KW-0472">Membrane</keyword>
<evidence type="ECO:0000313" key="2">
    <source>
        <dbReference type="EMBL" id="CCH43392.1"/>
    </source>
</evidence>
<reference evidence="2 3" key="1">
    <citation type="journal article" date="2012" name="Eukaryot. Cell">
        <title>Draft genome sequence of Wickerhamomyces ciferrii NRRL Y-1031 F-60-10.</title>
        <authorList>
            <person name="Schneider J."/>
            <person name="Andrea H."/>
            <person name="Blom J."/>
            <person name="Jaenicke S."/>
            <person name="Ruckert C."/>
            <person name="Schorsch C."/>
            <person name="Szczepanowski R."/>
            <person name="Farwick M."/>
            <person name="Goesmann A."/>
            <person name="Puhler A."/>
            <person name="Schaffer S."/>
            <person name="Tauch A."/>
            <person name="Kohler T."/>
            <person name="Brinkrolf K."/>
        </authorList>
    </citation>
    <scope>NUCLEOTIDE SEQUENCE [LARGE SCALE GENOMIC DNA]</scope>
    <source>
        <strain evidence="3">ATCC 14091 / BCRC 22168 / CBS 111 / JCM 3599 / NBRC 0793 / NRRL Y-1031 F-60-10</strain>
    </source>
</reference>
<evidence type="ECO:0000256" key="1">
    <source>
        <dbReference type="SAM" id="Phobius"/>
    </source>
</evidence>
<dbReference type="HOGENOM" id="CLU_521952_0_0_1"/>
<dbReference type="AlphaFoldDB" id="K0KMG2"/>
<keyword evidence="1" id="KW-0812">Transmembrane</keyword>
<feature type="transmembrane region" description="Helical" evidence="1">
    <location>
        <begin position="128"/>
        <end position="147"/>
    </location>
</feature>
<feature type="transmembrane region" description="Helical" evidence="1">
    <location>
        <begin position="439"/>
        <end position="458"/>
    </location>
</feature>
<dbReference type="Proteomes" id="UP000009328">
    <property type="component" value="Unassembled WGS sequence"/>
</dbReference>
<feature type="transmembrane region" description="Helical" evidence="1">
    <location>
        <begin position="98"/>
        <end position="116"/>
    </location>
</feature>
<feature type="transmembrane region" description="Helical" evidence="1">
    <location>
        <begin position="406"/>
        <end position="424"/>
    </location>
</feature>
<dbReference type="SUPFAM" id="SSF103473">
    <property type="entry name" value="MFS general substrate transporter"/>
    <property type="match status" value="1"/>
</dbReference>
<feature type="transmembrane region" description="Helical" evidence="1">
    <location>
        <begin position="219"/>
        <end position="239"/>
    </location>
</feature>